<sequence>MSFINTLDISEEEAEQRQIVLNSRFRCVVSTDLLTIPACVALDFRKVVNQNQSYSYLRVEWKHNFPQPFGFHVLPSGNWNVSGVSFSGALFKRASRLETAIKLLEENKASAAGSSSTSKLRKQVSDLEAELELLKEENIKLKASAAKAKAKLHKLREEIADSVKSSRAGDDPEQNPKSTSPQQQELPEKSNQDLFKSWAGDGNVD</sequence>
<dbReference type="EMBL" id="KM229701">
    <property type="protein sequence ID" value="AIT59086.1"/>
    <property type="molecule type" value="Genomic_RNA"/>
</dbReference>
<name>A0A097IAJ6_9SECO</name>
<reference evidence="2 3" key="1">
    <citation type="journal article" date="2015" name="Arch. Virol.">
        <title>Complete genome sequence of motherwort yellow mottle virus, a novel putative member of the genus Torradovirus.</title>
        <authorList>
            <person name="Seo J.K."/>
            <person name="Kwak H.R."/>
            <person name="Lee Y.J."/>
            <person name="Kim J."/>
            <person name="Kim M.K."/>
            <person name="Kim C.S."/>
            <person name="Choi H.S."/>
        </authorList>
    </citation>
    <scope>NUCLEOTIDE SEQUENCE [LARGE SCALE GENOMIC DNA]</scope>
    <source>
        <strain evidence="2">AD01</strain>
    </source>
</reference>
<feature type="compositionally biased region" description="Polar residues" evidence="1">
    <location>
        <begin position="175"/>
        <end position="185"/>
    </location>
</feature>
<proteinExistence type="predicted"/>
<dbReference type="GeneID" id="33350120"/>
<dbReference type="KEGG" id="vg:33350120"/>
<protein>
    <submittedName>
        <fullName evidence="2">Uncharacterized protein</fullName>
    </submittedName>
</protein>
<accession>A0A097IAJ6</accession>
<organism evidence="2 3">
    <name type="scientific">Motherwort yellow mottle virus</name>
    <dbReference type="NCBI Taxonomy" id="1561160"/>
    <lineage>
        <taxon>Viruses</taxon>
        <taxon>Riboviria</taxon>
        <taxon>Orthornavirae</taxon>
        <taxon>Pisuviricota</taxon>
        <taxon>Pisoniviricetes</taxon>
        <taxon>Picornavirales</taxon>
        <taxon>Secoviridae</taxon>
        <taxon>Torradovirus</taxon>
        <taxon>Torradovirus cardiacae</taxon>
    </lineage>
</organism>
<dbReference type="RefSeq" id="YP_009389544.1">
    <property type="nucleotide sequence ID" value="NC_035220.1"/>
</dbReference>
<evidence type="ECO:0000256" key="1">
    <source>
        <dbReference type="SAM" id="MobiDB-lite"/>
    </source>
</evidence>
<dbReference type="OrthoDB" id="16316at10239"/>
<evidence type="ECO:0000313" key="2">
    <source>
        <dbReference type="EMBL" id="AIT59086.1"/>
    </source>
</evidence>
<keyword evidence="3" id="KW-1185">Reference proteome</keyword>
<evidence type="ECO:0000313" key="3">
    <source>
        <dbReference type="Proteomes" id="UP000204528"/>
    </source>
</evidence>
<dbReference type="Proteomes" id="UP000204528">
    <property type="component" value="Genome"/>
</dbReference>
<feature type="region of interest" description="Disordered" evidence="1">
    <location>
        <begin position="160"/>
        <end position="205"/>
    </location>
</feature>